<sequence length="223" mass="25741">MIEVKYFFVRHLLSIPIFIGSWTALQSGLAVHFALAGLLSIGTYAISNQLIKMVQSRIIVSKFGLTFTEYRHIKLQLKEAKIKLKQLNGYYLKVRSIRAFKQLFEMNNLSKRIFQIVKTNPSKFYQVESFFYAHLDTAVELTSKYTLLVSQPVKALDVQIALQDTRDTLLELNQVMEKDLRQVLSSDIEHLKMELDFAKISLKKHETPLLLKGELQDDRKSTG</sequence>
<dbReference type="OrthoDB" id="2081028at2"/>
<dbReference type="AlphaFoldDB" id="A0A4P6ZXK9"/>
<keyword evidence="1" id="KW-1133">Transmembrane helix</keyword>
<dbReference type="Pfam" id="PF10112">
    <property type="entry name" value="Halogen_Hydrol"/>
    <property type="match status" value="1"/>
</dbReference>
<evidence type="ECO:0000256" key="1">
    <source>
        <dbReference type="SAM" id="Phobius"/>
    </source>
</evidence>
<accession>A0A4P6ZXK9</accession>
<dbReference type="RefSeq" id="WP_134209809.1">
    <property type="nucleotide sequence ID" value="NZ_CP038015.1"/>
</dbReference>
<dbReference type="Proteomes" id="UP000294292">
    <property type="component" value="Chromosome"/>
</dbReference>
<evidence type="ECO:0008006" key="4">
    <source>
        <dbReference type="Google" id="ProtNLM"/>
    </source>
</evidence>
<feature type="transmembrane region" description="Helical" evidence="1">
    <location>
        <begin position="7"/>
        <end position="25"/>
    </location>
</feature>
<dbReference type="KEGG" id="panc:E2636_08445"/>
<protein>
    <recommendedName>
        <fullName evidence="4">5-bromo-4-chloroindolyl phosphate hydrolysis protein</fullName>
    </recommendedName>
</protein>
<proteinExistence type="predicted"/>
<evidence type="ECO:0000313" key="2">
    <source>
        <dbReference type="EMBL" id="QBP41157.1"/>
    </source>
</evidence>
<name>A0A4P6ZXK9_9BACL</name>
<dbReference type="InterPro" id="IPR018770">
    <property type="entry name" value="ChloroindolylP_hydrolase"/>
</dbReference>
<feature type="transmembrane region" description="Helical" evidence="1">
    <location>
        <begin position="31"/>
        <end position="51"/>
    </location>
</feature>
<gene>
    <name evidence="2" type="ORF">E2636_08445</name>
</gene>
<keyword evidence="3" id="KW-1185">Reference proteome</keyword>
<keyword evidence="1" id="KW-0812">Transmembrane</keyword>
<reference evidence="2 3" key="1">
    <citation type="submission" date="2019-03" db="EMBL/GenBank/DDBJ databases">
        <title>Complete genome sequence of Paenisporosarcina antarctica CGMCC 1.6503T.</title>
        <authorList>
            <person name="Rong J.-C."/>
            <person name="Chi N.-Y."/>
            <person name="Zhang Q.-F."/>
        </authorList>
    </citation>
    <scope>NUCLEOTIDE SEQUENCE [LARGE SCALE GENOMIC DNA]</scope>
    <source>
        <strain evidence="2 3">CGMCC 1.6503</strain>
    </source>
</reference>
<dbReference type="EMBL" id="CP038015">
    <property type="protein sequence ID" value="QBP41157.1"/>
    <property type="molecule type" value="Genomic_DNA"/>
</dbReference>
<evidence type="ECO:0000313" key="3">
    <source>
        <dbReference type="Proteomes" id="UP000294292"/>
    </source>
</evidence>
<organism evidence="2 3">
    <name type="scientific">Paenisporosarcina antarctica</name>
    <dbReference type="NCBI Taxonomy" id="417367"/>
    <lineage>
        <taxon>Bacteria</taxon>
        <taxon>Bacillati</taxon>
        <taxon>Bacillota</taxon>
        <taxon>Bacilli</taxon>
        <taxon>Bacillales</taxon>
        <taxon>Caryophanaceae</taxon>
        <taxon>Paenisporosarcina</taxon>
    </lineage>
</organism>
<keyword evidence="1" id="KW-0472">Membrane</keyword>